<keyword evidence="3" id="KW-0966">Cell projection</keyword>
<gene>
    <name evidence="4" type="ORF">TMSB3V08_LOCUS10693</name>
</gene>
<dbReference type="GO" id="GO:0005737">
    <property type="term" value="C:cytoplasm"/>
    <property type="evidence" value="ECO:0007669"/>
    <property type="project" value="TreeGrafter"/>
</dbReference>
<evidence type="ECO:0000313" key="4">
    <source>
        <dbReference type="EMBL" id="CAD7434030.1"/>
    </source>
</evidence>
<evidence type="ECO:0000256" key="2">
    <source>
        <dbReference type="ARBA" id="ARBA00023054"/>
    </source>
</evidence>
<keyword evidence="2" id="KW-0175">Coiled coil</keyword>
<name>A0A7R9EJD4_9NEOP</name>
<organism evidence="4">
    <name type="scientific">Timema monikensis</name>
    <dbReference type="NCBI Taxonomy" id="170555"/>
    <lineage>
        <taxon>Eukaryota</taxon>
        <taxon>Metazoa</taxon>
        <taxon>Ecdysozoa</taxon>
        <taxon>Arthropoda</taxon>
        <taxon>Hexapoda</taxon>
        <taxon>Insecta</taxon>
        <taxon>Pterygota</taxon>
        <taxon>Neoptera</taxon>
        <taxon>Polyneoptera</taxon>
        <taxon>Phasmatodea</taxon>
        <taxon>Timematodea</taxon>
        <taxon>Timematoidea</taxon>
        <taxon>Timematidae</taxon>
        <taxon>Timema</taxon>
    </lineage>
</organism>
<protein>
    <submittedName>
        <fullName evidence="4">Uncharacterized protein</fullName>
    </submittedName>
</protein>
<dbReference type="PANTHER" id="PTHR31978:SF1">
    <property type="entry name" value="INTRAFLAGELLAR TRANSPORT PROTEIN 20 HOMOLOG"/>
    <property type="match status" value="1"/>
</dbReference>
<dbReference type="Pfam" id="PF14931">
    <property type="entry name" value="IFT20"/>
    <property type="match status" value="2"/>
</dbReference>
<evidence type="ECO:0000256" key="1">
    <source>
        <dbReference type="ARBA" id="ARBA00004138"/>
    </source>
</evidence>
<accession>A0A7R9EJD4</accession>
<dbReference type="GO" id="GO:0036064">
    <property type="term" value="C:ciliary basal body"/>
    <property type="evidence" value="ECO:0007669"/>
    <property type="project" value="TreeGrafter"/>
</dbReference>
<dbReference type="GO" id="GO:0030990">
    <property type="term" value="C:intraciliary transport particle"/>
    <property type="evidence" value="ECO:0007669"/>
    <property type="project" value="TreeGrafter"/>
</dbReference>
<dbReference type="GO" id="GO:0060271">
    <property type="term" value="P:cilium assembly"/>
    <property type="evidence" value="ECO:0007669"/>
    <property type="project" value="TreeGrafter"/>
</dbReference>
<proteinExistence type="predicted"/>
<dbReference type="PANTHER" id="PTHR31978">
    <property type="entry name" value="INTRAFLAGELLAR TRANSPORT PROTEIN 20 HOMOLOG"/>
    <property type="match status" value="1"/>
</dbReference>
<dbReference type="GO" id="GO:0097546">
    <property type="term" value="C:ciliary base"/>
    <property type="evidence" value="ECO:0007669"/>
    <property type="project" value="TreeGrafter"/>
</dbReference>
<dbReference type="GO" id="GO:0005813">
    <property type="term" value="C:centrosome"/>
    <property type="evidence" value="ECO:0007669"/>
    <property type="project" value="TreeGrafter"/>
</dbReference>
<dbReference type="GO" id="GO:0097730">
    <property type="term" value="C:non-motile cilium"/>
    <property type="evidence" value="ECO:0007669"/>
    <property type="project" value="TreeGrafter"/>
</dbReference>
<sequence>MIPRSMQLGPHLPLYLHRPEHSQELDMLSFPTDPQEITEFQRIADGFIHTVDNLAKEVEKEKIKAIGVRNLLKSVTKQREAEQQQCQVCTGLILFHSINHHIESLSYLLVHIHTLCSILAPALMIEKSMELERLRVQYQSLMKCEHEQQETIEQLTLAGDCEPFLQTFQFASLLIPYL</sequence>
<dbReference type="InterPro" id="IPR028172">
    <property type="entry name" value="FT20"/>
</dbReference>
<evidence type="ECO:0000256" key="3">
    <source>
        <dbReference type="ARBA" id="ARBA00023273"/>
    </source>
</evidence>
<comment type="subcellular location">
    <subcellularLocation>
        <location evidence="1">Cell projection</location>
        <location evidence="1">Cilium</location>
    </subcellularLocation>
</comment>
<dbReference type="GO" id="GO:0061512">
    <property type="term" value="P:protein localization to cilium"/>
    <property type="evidence" value="ECO:0007669"/>
    <property type="project" value="TreeGrafter"/>
</dbReference>
<reference evidence="4" key="1">
    <citation type="submission" date="2020-11" db="EMBL/GenBank/DDBJ databases">
        <authorList>
            <person name="Tran Van P."/>
        </authorList>
    </citation>
    <scope>NUCLEOTIDE SEQUENCE</scope>
</reference>
<dbReference type="EMBL" id="OB797038">
    <property type="protein sequence ID" value="CAD7434030.1"/>
    <property type="molecule type" value="Genomic_DNA"/>
</dbReference>
<dbReference type="AlphaFoldDB" id="A0A7R9EJD4"/>